<name>A0A5J4TZG6_9EUKA</name>
<proteinExistence type="predicted"/>
<dbReference type="AlphaFoldDB" id="A0A5J4TZG6"/>
<feature type="non-terminal residue" evidence="1">
    <location>
        <position position="1"/>
    </location>
</feature>
<feature type="non-terminal residue" evidence="1">
    <location>
        <position position="176"/>
    </location>
</feature>
<dbReference type="EMBL" id="SNRW01023014">
    <property type="protein sequence ID" value="KAA6363359.1"/>
    <property type="molecule type" value="Genomic_DNA"/>
</dbReference>
<accession>A0A5J4TZG6</accession>
<comment type="caution">
    <text evidence="1">The sequence shown here is derived from an EMBL/GenBank/DDBJ whole genome shotgun (WGS) entry which is preliminary data.</text>
</comment>
<dbReference type="Proteomes" id="UP000324800">
    <property type="component" value="Unassembled WGS sequence"/>
</dbReference>
<reference evidence="1 2" key="1">
    <citation type="submission" date="2019-03" db="EMBL/GenBank/DDBJ databases">
        <title>Single cell metagenomics reveals metabolic interactions within the superorganism composed of flagellate Streblomastix strix and complex community of Bacteroidetes bacteria on its surface.</title>
        <authorList>
            <person name="Treitli S.C."/>
            <person name="Kolisko M."/>
            <person name="Husnik F."/>
            <person name="Keeling P."/>
            <person name="Hampl V."/>
        </authorList>
    </citation>
    <scope>NUCLEOTIDE SEQUENCE [LARGE SCALE GENOMIC DNA]</scope>
    <source>
        <strain evidence="1">ST1C</strain>
    </source>
</reference>
<gene>
    <name evidence="1" type="ORF">EZS28_041114</name>
</gene>
<evidence type="ECO:0000313" key="1">
    <source>
        <dbReference type="EMBL" id="KAA6363359.1"/>
    </source>
</evidence>
<organism evidence="1 2">
    <name type="scientific">Streblomastix strix</name>
    <dbReference type="NCBI Taxonomy" id="222440"/>
    <lineage>
        <taxon>Eukaryota</taxon>
        <taxon>Metamonada</taxon>
        <taxon>Preaxostyla</taxon>
        <taxon>Oxymonadida</taxon>
        <taxon>Streblomastigidae</taxon>
        <taxon>Streblomastix</taxon>
    </lineage>
</organism>
<protein>
    <submittedName>
        <fullName evidence="1">Uncharacterized protein</fullName>
    </submittedName>
</protein>
<sequence>ILRVSKGSGSLVDVYFYNIYTSGQSPIQILLGEDDMDWDTSTLKDRINADYDKQQADARNTWQPSLPDISAEIKKSKYSTDDLCFSQVIFEANSFSGNYVRESPQGAEILFDSEDLFKDLIKPSPEISSNLTDKIAGLIMQNNIYGDQIVSTPPPSSRFIVMGYINGTYDQVVSGI</sequence>
<evidence type="ECO:0000313" key="2">
    <source>
        <dbReference type="Proteomes" id="UP000324800"/>
    </source>
</evidence>